<keyword evidence="7" id="KW-1185">Reference proteome</keyword>
<feature type="compositionally biased region" description="Basic residues" evidence="4">
    <location>
        <begin position="611"/>
        <end position="621"/>
    </location>
</feature>
<evidence type="ECO:0000259" key="5">
    <source>
        <dbReference type="PROSITE" id="PS50110"/>
    </source>
</evidence>
<evidence type="ECO:0000256" key="3">
    <source>
        <dbReference type="PROSITE-ProRule" id="PRU00169"/>
    </source>
</evidence>
<sequence length="777" mass="84991">MKTTDVRIWGIRHDARNKKASYQVRWKVGAEPFSRTFRTKALADSFRAKLIRATREGEEFDTEFGLPESMIEKAPSMTWYAFALKYLAMKWPHAAPNTRDGMNEALTLVTMAFLDDVPGRPAAQLLRVALRNWAFVLPGPDDREVPSEIGNALGWVAKASRPLADLAKPSEILAVLDALKLKLDGSAAAAETVRRKKNTLVNALKYAVDLGEFKENPVSAARWQKPKVVQTVDPRVVANPTQARSLLCAVSYVGKTRRSRGRHLMAMFAAMYYGAFRPAEAVGLALPDCTLPKSGWGRVLLHRTRPLAGKQWTDTGEVHDDRGLKNRAEKETRPVPIPPQLVAILRDHVETYGTADDGRLFFNERGGLVASCTYYRVWHEARAWRFRPIRSLRRWSVARTTCGTRRCPRGSTLEWTPPRLPSGPGTAWRCCSPGTRSACTAGRRSPTVASEIYCASTSDRRTTHQREAPGSVRGLRRFRVLTWGNGPRSPPRIRHDHRQTAAQRCIRLHIQEDPAPSETAGGGVFGHLIQGAPAGFEPAHTAPEAVALSPELRGLASVAAVSRRQVEHYQLAEGGHERLSGAGGRGVDVGAEGRIPHVEGGAQGSWGKVPRTGRKWGKPGRSRGCAPTLQDVPGLSGRVLVVDDNKVIRQLIRVNLELEGFEVVTAADGAECLEIVHQVRPDVITLDVVMPRLDGLHTASRLRADARTCHVPVAIISACTQYEMDSGKALGVDAFLAKPFEPVDLVELVRRLMRQGAAGATGAVAPGDAEPVVGPTG</sequence>
<feature type="domain" description="Response regulatory" evidence="5">
    <location>
        <begin position="638"/>
        <end position="753"/>
    </location>
</feature>
<dbReference type="GO" id="GO:0003677">
    <property type="term" value="F:DNA binding"/>
    <property type="evidence" value="ECO:0007669"/>
    <property type="project" value="InterPro"/>
</dbReference>
<protein>
    <recommendedName>
        <fullName evidence="5">Response regulatory domain-containing protein</fullName>
    </recommendedName>
</protein>
<dbReference type="EMBL" id="BJHW01000001">
    <property type="protein sequence ID" value="GDY56666.1"/>
    <property type="molecule type" value="Genomic_DNA"/>
</dbReference>
<comment type="caution">
    <text evidence="6">The sequence shown here is derived from an EMBL/GenBank/DDBJ whole genome shotgun (WGS) entry which is preliminary data.</text>
</comment>
<feature type="region of interest" description="Disordered" evidence="4">
    <location>
        <begin position="597"/>
        <end position="628"/>
    </location>
</feature>
<dbReference type="InterPro" id="IPR001789">
    <property type="entry name" value="Sig_transdc_resp-reg_receiver"/>
</dbReference>
<keyword evidence="1 3" id="KW-0597">Phosphoprotein</keyword>
<reference evidence="6 7" key="1">
    <citation type="journal article" date="2020" name="Int. J. Syst. Evol. Microbiol.">
        <title>Reclassification of Streptomyces castelarensis and Streptomyces sporoclivatus as later heterotypic synonyms of Streptomyces antimycoticus.</title>
        <authorList>
            <person name="Komaki H."/>
            <person name="Tamura T."/>
        </authorList>
    </citation>
    <scope>NUCLEOTIDE SEQUENCE [LARGE SCALE GENOMIC DNA]</scope>
    <source>
        <strain evidence="6 7">NBRC 13459</strain>
    </source>
</reference>
<dbReference type="PANTHER" id="PTHR44591:SF18">
    <property type="entry name" value="REGULATORY PROTEIN"/>
    <property type="match status" value="1"/>
</dbReference>
<dbReference type="Gene3D" id="3.40.50.2300">
    <property type="match status" value="1"/>
</dbReference>
<keyword evidence="2" id="KW-0233">DNA recombination</keyword>
<proteinExistence type="predicted"/>
<dbReference type="PROSITE" id="PS50110">
    <property type="entry name" value="RESPONSE_REGULATORY"/>
    <property type="match status" value="1"/>
</dbReference>
<evidence type="ECO:0000256" key="1">
    <source>
        <dbReference type="ARBA" id="ARBA00022553"/>
    </source>
</evidence>
<dbReference type="GO" id="GO:0015074">
    <property type="term" value="P:DNA integration"/>
    <property type="evidence" value="ECO:0007669"/>
    <property type="project" value="InterPro"/>
</dbReference>
<evidence type="ECO:0000313" key="7">
    <source>
        <dbReference type="Proteomes" id="UP000301309"/>
    </source>
</evidence>
<evidence type="ECO:0000256" key="4">
    <source>
        <dbReference type="SAM" id="MobiDB-lite"/>
    </source>
</evidence>
<accession>A0A4D4LBT8</accession>
<dbReference type="GO" id="GO:0006310">
    <property type="term" value="P:DNA recombination"/>
    <property type="evidence" value="ECO:0007669"/>
    <property type="project" value="UniProtKB-KW"/>
</dbReference>
<dbReference type="Gene3D" id="1.10.443.10">
    <property type="entry name" value="Intergrase catalytic core"/>
    <property type="match status" value="1"/>
</dbReference>
<dbReference type="InterPro" id="IPR011010">
    <property type="entry name" value="DNA_brk_join_enz"/>
</dbReference>
<name>A0A4D4LBT8_STRVO</name>
<dbReference type="InterPro" id="IPR050595">
    <property type="entry name" value="Bact_response_regulator"/>
</dbReference>
<organism evidence="6 7">
    <name type="scientific">Streptomyces violaceusniger</name>
    <dbReference type="NCBI Taxonomy" id="68280"/>
    <lineage>
        <taxon>Bacteria</taxon>
        <taxon>Bacillati</taxon>
        <taxon>Actinomycetota</taxon>
        <taxon>Actinomycetes</taxon>
        <taxon>Kitasatosporales</taxon>
        <taxon>Streptomycetaceae</taxon>
        <taxon>Streptomyces</taxon>
        <taxon>Streptomyces violaceusniger group</taxon>
    </lineage>
</organism>
<evidence type="ECO:0000256" key="2">
    <source>
        <dbReference type="ARBA" id="ARBA00023172"/>
    </source>
</evidence>
<dbReference type="SUPFAM" id="SSF56349">
    <property type="entry name" value="DNA breaking-rejoining enzymes"/>
    <property type="match status" value="1"/>
</dbReference>
<dbReference type="SMART" id="SM00448">
    <property type="entry name" value="REC"/>
    <property type="match status" value="1"/>
</dbReference>
<dbReference type="Pfam" id="PF00072">
    <property type="entry name" value="Response_reg"/>
    <property type="match status" value="1"/>
</dbReference>
<feature type="modified residue" description="4-aspartylphosphate" evidence="3">
    <location>
        <position position="687"/>
    </location>
</feature>
<gene>
    <name evidence="6" type="ORF">SVIO_072890</name>
</gene>
<dbReference type="GO" id="GO:0000160">
    <property type="term" value="P:phosphorelay signal transduction system"/>
    <property type="evidence" value="ECO:0007669"/>
    <property type="project" value="InterPro"/>
</dbReference>
<evidence type="ECO:0000313" key="6">
    <source>
        <dbReference type="EMBL" id="GDY56666.1"/>
    </source>
</evidence>
<dbReference type="PANTHER" id="PTHR44591">
    <property type="entry name" value="STRESS RESPONSE REGULATOR PROTEIN 1"/>
    <property type="match status" value="1"/>
</dbReference>
<dbReference type="SUPFAM" id="SSF52172">
    <property type="entry name" value="CheY-like"/>
    <property type="match status" value="1"/>
</dbReference>
<dbReference type="AlphaFoldDB" id="A0A4D4LBT8"/>
<dbReference type="InterPro" id="IPR013762">
    <property type="entry name" value="Integrase-like_cat_sf"/>
</dbReference>
<dbReference type="InterPro" id="IPR011006">
    <property type="entry name" value="CheY-like_superfamily"/>
</dbReference>
<dbReference type="Proteomes" id="UP000301309">
    <property type="component" value="Unassembled WGS sequence"/>
</dbReference>